<dbReference type="InterPro" id="IPR029753">
    <property type="entry name" value="D-isomer_DH_CS"/>
</dbReference>
<sequence>MAKPKVLMINGFETTSVPQDVQDKLNGLVDFTVIEQAPHDTFAPIIAETVASQGPFVACIIFLKWFEPKTWPWPLDEALIGPLVRSGCRFFSSGGAGFDFADISYLTKNGAYYANTAYSASIRTSDSACMMILQVLRNTTRREDDVRNGRWQDKTFMAKDGRKSTLGLIGMGTIGRLVAQTMSTAFGMKIIYHNRSRLTPEQEKECGGLKGPAEYVSFDEILQRSDVLSLHCPLTEETRHLINRESIAKMRDGIILVNTSRGPVVHEEALVEGLESGKILRAALDVFEFEPEVHPKLIEMRHQTILQPHCAVANETILEDQQCEILSNLEAFIKTGKPNTPVNTPALN</sequence>
<dbReference type="EMBL" id="KN880458">
    <property type="protein sequence ID" value="KIY71137.1"/>
    <property type="molecule type" value="Genomic_DNA"/>
</dbReference>
<name>A0A0D7BKY0_9AGAR</name>
<dbReference type="OrthoDB" id="298012at2759"/>
<evidence type="ECO:0000313" key="7">
    <source>
        <dbReference type="EMBL" id="KIY71137.1"/>
    </source>
</evidence>
<dbReference type="Proteomes" id="UP000054007">
    <property type="component" value="Unassembled WGS sequence"/>
</dbReference>
<evidence type="ECO:0000256" key="1">
    <source>
        <dbReference type="ARBA" id="ARBA00005854"/>
    </source>
</evidence>
<accession>A0A0D7BKY0</accession>
<dbReference type="SUPFAM" id="SSF52283">
    <property type="entry name" value="Formate/glycerate dehydrogenase catalytic domain-like"/>
    <property type="match status" value="1"/>
</dbReference>
<evidence type="ECO:0000313" key="8">
    <source>
        <dbReference type="Proteomes" id="UP000054007"/>
    </source>
</evidence>
<dbReference type="FunFam" id="3.40.50.720:FF:000203">
    <property type="entry name" value="D-3-phosphoglycerate dehydrogenase (SerA)"/>
    <property type="match status" value="1"/>
</dbReference>
<organism evidence="7 8">
    <name type="scientific">Cylindrobasidium torrendii FP15055 ss-10</name>
    <dbReference type="NCBI Taxonomy" id="1314674"/>
    <lineage>
        <taxon>Eukaryota</taxon>
        <taxon>Fungi</taxon>
        <taxon>Dikarya</taxon>
        <taxon>Basidiomycota</taxon>
        <taxon>Agaricomycotina</taxon>
        <taxon>Agaricomycetes</taxon>
        <taxon>Agaricomycetidae</taxon>
        <taxon>Agaricales</taxon>
        <taxon>Marasmiineae</taxon>
        <taxon>Physalacriaceae</taxon>
        <taxon>Cylindrobasidium</taxon>
    </lineage>
</organism>
<dbReference type="InterPro" id="IPR006140">
    <property type="entry name" value="D-isomer_DH_NAD-bd"/>
</dbReference>
<reference evidence="7 8" key="1">
    <citation type="journal article" date="2015" name="Fungal Genet. Biol.">
        <title>Evolution of novel wood decay mechanisms in Agaricales revealed by the genome sequences of Fistulina hepatica and Cylindrobasidium torrendii.</title>
        <authorList>
            <person name="Floudas D."/>
            <person name="Held B.W."/>
            <person name="Riley R."/>
            <person name="Nagy L.G."/>
            <person name="Koehler G."/>
            <person name="Ransdell A.S."/>
            <person name="Younus H."/>
            <person name="Chow J."/>
            <person name="Chiniquy J."/>
            <person name="Lipzen A."/>
            <person name="Tritt A."/>
            <person name="Sun H."/>
            <person name="Haridas S."/>
            <person name="LaButti K."/>
            <person name="Ohm R.A."/>
            <person name="Kues U."/>
            <person name="Blanchette R.A."/>
            <person name="Grigoriev I.V."/>
            <person name="Minto R.E."/>
            <person name="Hibbett D.S."/>
        </authorList>
    </citation>
    <scope>NUCLEOTIDE SEQUENCE [LARGE SCALE GENOMIC DNA]</scope>
    <source>
        <strain evidence="7 8">FP15055 ss-10</strain>
    </source>
</reference>
<evidence type="ECO:0000256" key="4">
    <source>
        <dbReference type="RuleBase" id="RU003719"/>
    </source>
</evidence>
<gene>
    <name evidence="7" type="ORF">CYLTODRAFT_451099</name>
</gene>
<dbReference type="Pfam" id="PF02826">
    <property type="entry name" value="2-Hacid_dh_C"/>
    <property type="match status" value="1"/>
</dbReference>
<keyword evidence="2 4" id="KW-0560">Oxidoreductase</keyword>
<feature type="domain" description="D-isomer specific 2-hydroxyacid dehydrogenase NAD-binding" evidence="6">
    <location>
        <begin position="130"/>
        <end position="311"/>
    </location>
</feature>
<dbReference type="InterPro" id="IPR006139">
    <property type="entry name" value="D-isomer_2_OHA_DH_cat_dom"/>
</dbReference>
<dbReference type="Gene3D" id="3.40.50.720">
    <property type="entry name" value="NAD(P)-binding Rossmann-like Domain"/>
    <property type="match status" value="2"/>
</dbReference>
<dbReference type="CDD" id="cd12168">
    <property type="entry name" value="Mand_dh_like"/>
    <property type="match status" value="1"/>
</dbReference>
<dbReference type="InterPro" id="IPR050223">
    <property type="entry name" value="D-isomer_2-hydroxyacid_DH"/>
</dbReference>
<dbReference type="Pfam" id="PF00389">
    <property type="entry name" value="2-Hacid_dh"/>
    <property type="match status" value="1"/>
</dbReference>
<dbReference type="PANTHER" id="PTHR10996">
    <property type="entry name" value="2-HYDROXYACID DEHYDROGENASE-RELATED"/>
    <property type="match status" value="1"/>
</dbReference>
<evidence type="ECO:0000259" key="5">
    <source>
        <dbReference type="Pfam" id="PF00389"/>
    </source>
</evidence>
<protein>
    <recommendedName>
        <fullName evidence="9">Glyoxylate reductase</fullName>
    </recommendedName>
</protein>
<comment type="similarity">
    <text evidence="1 4">Belongs to the D-isomer specific 2-hydroxyacid dehydrogenase family.</text>
</comment>
<dbReference type="PANTHER" id="PTHR10996:SF129">
    <property type="entry name" value="2-HYDROXYACID DEHYDROGENASE C1773.17C-RELATED"/>
    <property type="match status" value="1"/>
</dbReference>
<dbReference type="GO" id="GO:0016618">
    <property type="term" value="F:hydroxypyruvate reductase [NAD(P)H] activity"/>
    <property type="evidence" value="ECO:0007669"/>
    <property type="project" value="TreeGrafter"/>
</dbReference>
<feature type="domain" description="D-isomer specific 2-hydroxyacid dehydrogenase catalytic" evidence="5">
    <location>
        <begin position="74"/>
        <end position="343"/>
    </location>
</feature>
<evidence type="ECO:0000256" key="3">
    <source>
        <dbReference type="ARBA" id="ARBA00023027"/>
    </source>
</evidence>
<dbReference type="AlphaFoldDB" id="A0A0D7BKY0"/>
<dbReference type="GO" id="GO:0005829">
    <property type="term" value="C:cytosol"/>
    <property type="evidence" value="ECO:0007669"/>
    <property type="project" value="TreeGrafter"/>
</dbReference>
<evidence type="ECO:0000256" key="2">
    <source>
        <dbReference type="ARBA" id="ARBA00023002"/>
    </source>
</evidence>
<keyword evidence="8" id="KW-1185">Reference proteome</keyword>
<dbReference type="GO" id="GO:0030267">
    <property type="term" value="F:glyoxylate reductase (NADPH) activity"/>
    <property type="evidence" value="ECO:0007669"/>
    <property type="project" value="TreeGrafter"/>
</dbReference>
<evidence type="ECO:0000259" key="6">
    <source>
        <dbReference type="Pfam" id="PF02826"/>
    </source>
</evidence>
<evidence type="ECO:0008006" key="9">
    <source>
        <dbReference type="Google" id="ProtNLM"/>
    </source>
</evidence>
<dbReference type="InterPro" id="IPR036291">
    <property type="entry name" value="NAD(P)-bd_dom_sf"/>
</dbReference>
<proteinExistence type="inferred from homology"/>
<dbReference type="STRING" id="1314674.A0A0D7BKY0"/>
<dbReference type="SUPFAM" id="SSF51735">
    <property type="entry name" value="NAD(P)-binding Rossmann-fold domains"/>
    <property type="match status" value="1"/>
</dbReference>
<dbReference type="PROSITE" id="PS00670">
    <property type="entry name" value="D_2_HYDROXYACID_DH_2"/>
    <property type="match status" value="1"/>
</dbReference>
<keyword evidence="3" id="KW-0520">NAD</keyword>
<dbReference type="GO" id="GO:0051287">
    <property type="term" value="F:NAD binding"/>
    <property type="evidence" value="ECO:0007669"/>
    <property type="project" value="InterPro"/>
</dbReference>